<dbReference type="SUPFAM" id="SSF54373">
    <property type="entry name" value="FAD-linked reductases, C-terminal domain"/>
    <property type="match status" value="1"/>
</dbReference>
<evidence type="ECO:0000313" key="8">
    <source>
        <dbReference type="Proteomes" id="UP000017836"/>
    </source>
</evidence>
<keyword evidence="3" id="KW-0285">Flavoprotein</keyword>
<evidence type="ECO:0000256" key="1">
    <source>
        <dbReference type="ARBA" id="ARBA00010790"/>
    </source>
</evidence>
<feature type="binding site" evidence="3">
    <location>
        <position position="501"/>
    </location>
    <ligand>
        <name>FAD</name>
        <dbReference type="ChEBI" id="CHEBI:57692"/>
    </ligand>
</feature>
<dbReference type="Gramene" id="ERN12677">
    <property type="protein sequence ID" value="ERN12677"/>
    <property type="gene ID" value="AMTR_s00025p00245990"/>
</dbReference>
<proteinExistence type="inferred from homology"/>
<keyword evidence="3" id="KW-0274">FAD</keyword>
<feature type="binding site" evidence="3">
    <location>
        <position position="224"/>
    </location>
    <ligand>
        <name>FAD</name>
        <dbReference type="ChEBI" id="CHEBI:57692"/>
    </ligand>
</feature>
<dbReference type="EMBL" id="KI392614">
    <property type="protein sequence ID" value="ERN12677.1"/>
    <property type="molecule type" value="Genomic_DNA"/>
</dbReference>
<keyword evidence="4" id="KW-1015">Disulfide bond</keyword>
<comment type="cofactor">
    <cofactor evidence="3">
        <name>FAD</name>
        <dbReference type="ChEBI" id="CHEBI:57692"/>
    </cofactor>
</comment>
<accession>W1PRP9</accession>
<dbReference type="InterPro" id="IPR012132">
    <property type="entry name" value="GMC_OxRdtase"/>
</dbReference>
<dbReference type="HOGENOM" id="CLU_026750_0_0_1"/>
<protein>
    <recommendedName>
        <fullName evidence="6">Glucose-methanol-choline oxidoreductase N-terminal domain-containing protein</fullName>
    </recommendedName>
</protein>
<dbReference type="AlphaFoldDB" id="W1PRP9"/>
<feature type="binding site" evidence="3">
    <location>
        <position position="108"/>
    </location>
    <ligand>
        <name>FAD</name>
        <dbReference type="ChEBI" id="CHEBI:57692"/>
    </ligand>
</feature>
<feature type="domain" description="Glucose-methanol-choline oxidoreductase N-terminal" evidence="6">
    <location>
        <begin position="270"/>
        <end position="284"/>
    </location>
</feature>
<evidence type="ECO:0000313" key="7">
    <source>
        <dbReference type="EMBL" id="ERN12677.1"/>
    </source>
</evidence>
<dbReference type="PANTHER" id="PTHR45968">
    <property type="entry name" value="OSJNBA0019K04.7 PROTEIN"/>
    <property type="match status" value="1"/>
</dbReference>
<feature type="binding site" evidence="3">
    <location>
        <begin position="472"/>
        <end position="473"/>
    </location>
    <ligand>
        <name>FAD</name>
        <dbReference type="ChEBI" id="CHEBI:57692"/>
    </ligand>
</feature>
<evidence type="ECO:0000256" key="4">
    <source>
        <dbReference type="PIRSR" id="PIRSR000137-3"/>
    </source>
</evidence>
<feature type="compositionally biased region" description="Polar residues" evidence="5">
    <location>
        <begin position="81"/>
        <end position="90"/>
    </location>
</feature>
<dbReference type="STRING" id="13333.W1PRP9"/>
<dbReference type="Pfam" id="PF05199">
    <property type="entry name" value="GMC_oxred_C"/>
    <property type="match status" value="1"/>
</dbReference>
<dbReference type="PROSITE" id="PS00624">
    <property type="entry name" value="GMC_OXRED_2"/>
    <property type="match status" value="1"/>
</dbReference>
<reference evidence="8" key="1">
    <citation type="journal article" date="2013" name="Science">
        <title>The Amborella genome and the evolution of flowering plants.</title>
        <authorList>
            <consortium name="Amborella Genome Project"/>
        </authorList>
    </citation>
    <scope>NUCLEOTIDE SEQUENCE [LARGE SCALE GENOMIC DNA]</scope>
</reference>
<evidence type="ECO:0000256" key="5">
    <source>
        <dbReference type="SAM" id="MobiDB-lite"/>
    </source>
</evidence>
<dbReference type="InterPro" id="IPR000172">
    <property type="entry name" value="GMC_OxRdtase_N"/>
</dbReference>
<comment type="similarity">
    <text evidence="1">Belongs to the GMC oxidoreductase family.</text>
</comment>
<evidence type="ECO:0000256" key="3">
    <source>
        <dbReference type="PIRSR" id="PIRSR000137-2"/>
    </source>
</evidence>
<dbReference type="Gene3D" id="3.50.50.60">
    <property type="entry name" value="FAD/NAD(P)-binding domain"/>
    <property type="match status" value="1"/>
</dbReference>
<name>W1PRP9_AMBTC</name>
<keyword evidence="8" id="KW-1185">Reference proteome</keyword>
<dbReference type="Proteomes" id="UP000017836">
    <property type="component" value="Unassembled WGS sequence"/>
</dbReference>
<dbReference type="eggNOG" id="KOG1238">
    <property type="taxonomic scope" value="Eukaryota"/>
</dbReference>
<dbReference type="SUPFAM" id="SSF51905">
    <property type="entry name" value="FAD/NAD(P)-binding domain"/>
    <property type="match status" value="1"/>
</dbReference>
<feature type="region of interest" description="Disordered" evidence="5">
    <location>
        <begin position="81"/>
        <end position="103"/>
    </location>
</feature>
<dbReference type="OMA" id="TQKHGER"/>
<dbReference type="InterPro" id="IPR036188">
    <property type="entry name" value="FAD/NAD-bd_sf"/>
</dbReference>
<dbReference type="PIRSF" id="PIRSF000137">
    <property type="entry name" value="Alcohol_oxidase"/>
    <property type="match status" value="1"/>
</dbReference>
<dbReference type="Pfam" id="PF00732">
    <property type="entry name" value="GMC_oxred_N"/>
    <property type="match status" value="1"/>
</dbReference>
<dbReference type="Gene3D" id="3.30.410.40">
    <property type="match status" value="1"/>
</dbReference>
<dbReference type="PANTHER" id="PTHR45968:SF2">
    <property type="entry name" value="(R)-MANDELONITRILE LYASE-LIKE"/>
    <property type="match status" value="1"/>
</dbReference>
<dbReference type="GO" id="GO:0050660">
    <property type="term" value="F:flavin adenine dinucleotide binding"/>
    <property type="evidence" value="ECO:0007669"/>
    <property type="project" value="InterPro"/>
</dbReference>
<evidence type="ECO:0000256" key="2">
    <source>
        <dbReference type="ARBA" id="ARBA00022729"/>
    </source>
</evidence>
<evidence type="ECO:0000259" key="6">
    <source>
        <dbReference type="PROSITE" id="PS00624"/>
    </source>
</evidence>
<keyword evidence="2" id="KW-0732">Signal</keyword>
<feature type="disulfide bond" evidence="4">
    <location>
        <begin position="411"/>
        <end position="464"/>
    </location>
</feature>
<dbReference type="GO" id="GO:0016614">
    <property type="term" value="F:oxidoreductase activity, acting on CH-OH group of donors"/>
    <property type="evidence" value="ECO:0007669"/>
    <property type="project" value="InterPro"/>
</dbReference>
<sequence>MHSSKGGGRTKPLYVQLALNATEFPAEDEYDYIVVGGGTAGCPLAATLSANPNSLRVLLLERGSDPLSYPALSSPRGFFSTLNEDNSPDSPAQRFESEDGVPNARGRVLGGSSAINAGFYTRAEPDFFAPGKPGYWDMGLVNRSYQWVERAVLFQPRLTTWQADFRDALLEANVTPFNGFRLDHVEGTKIGGSTFDGTRRRHSAADLLNYARPENIHVALHATVEKVLFTSVQGTGVPRPTAIGVVYADLQGRPHHAMLLPRGEVILSAGAIGSPQLLMLSGIGSNRSLIRWGIPVAHHLPAVGNTMRDNPRNALSFVSPVRLPLSLIQVVAITPNVFLEAASNLLPFSPRSRSLFLSPRYSSIPLNIASLMAKIPGPLSSGSLRLASSNVRDNPLVRFNYFDEGLDLQRCMEGVRLVARVLGTSAMDQFKFPGRHFGEREFWYLDDVRLPANLSNDDAVAEFCHRTVSTIWHYHGGCVMGEVVDTQYRVFGVQALRVVDGSTFSHSPGTNPQATVMMLGRYVGVKMLEERRASDRDTKIRA</sequence>
<gene>
    <name evidence="7" type="ORF">AMTR_s00025p00245990</name>
</gene>
<dbReference type="InterPro" id="IPR007867">
    <property type="entry name" value="GMC_OxRtase_C"/>
</dbReference>
<feature type="binding site" evidence="3">
    <location>
        <begin position="512"/>
        <end position="513"/>
    </location>
    <ligand>
        <name>FAD</name>
        <dbReference type="ChEBI" id="CHEBI:57692"/>
    </ligand>
</feature>
<dbReference type="InterPro" id="IPR051871">
    <property type="entry name" value="GMC_Oxidoreductase-Related"/>
</dbReference>
<organism evidence="7 8">
    <name type="scientific">Amborella trichopoda</name>
    <dbReference type="NCBI Taxonomy" id="13333"/>
    <lineage>
        <taxon>Eukaryota</taxon>
        <taxon>Viridiplantae</taxon>
        <taxon>Streptophyta</taxon>
        <taxon>Embryophyta</taxon>
        <taxon>Tracheophyta</taxon>
        <taxon>Spermatophyta</taxon>
        <taxon>Magnoliopsida</taxon>
        <taxon>Amborellales</taxon>
        <taxon>Amborellaceae</taxon>
        <taxon>Amborella</taxon>
    </lineage>
</organism>